<comment type="cofactor">
    <cofactor evidence="1">
        <name>pyridoxal 5'-phosphate</name>
        <dbReference type="ChEBI" id="CHEBI:597326"/>
    </cofactor>
</comment>
<comment type="similarity">
    <text evidence="3">Belongs to the SelA family.</text>
</comment>
<evidence type="ECO:0000256" key="1">
    <source>
        <dbReference type="ARBA" id="ARBA00001933"/>
    </source>
</evidence>
<organism evidence="4 5">
    <name type="scientific">Carboxydichorda subterranea</name>
    <dbReference type="NCBI Taxonomy" id="3109565"/>
    <lineage>
        <taxon>Bacteria</taxon>
        <taxon>Bacillati</taxon>
        <taxon>Bacillota</taxon>
        <taxon>Limnochordia</taxon>
        <taxon>Limnochordales</taxon>
        <taxon>Geochordaceae</taxon>
        <taxon>Carboxydichorda</taxon>
    </lineage>
</organism>
<dbReference type="EMBL" id="CP141615">
    <property type="protein sequence ID" value="WRP18878.1"/>
    <property type="molecule type" value="Genomic_DNA"/>
</dbReference>
<evidence type="ECO:0000313" key="4">
    <source>
        <dbReference type="EMBL" id="WRP18878.1"/>
    </source>
</evidence>
<dbReference type="InterPro" id="IPR015424">
    <property type="entry name" value="PyrdxlP-dep_Trfase"/>
</dbReference>
<dbReference type="Proteomes" id="UP001332192">
    <property type="component" value="Chromosome"/>
</dbReference>
<dbReference type="InterPro" id="IPR015421">
    <property type="entry name" value="PyrdxlP-dep_Trfase_major"/>
</dbReference>
<protein>
    <recommendedName>
        <fullName evidence="6">L-seryl-tRNA(Ser) seleniumtransferase</fullName>
    </recommendedName>
</protein>
<sequence>MATSVHPFERLGLGRVINAAGKMTYLGGSALSPTVAAAMAEAGRRYVDMAQLQRAAGRAIARLTGAEDATVTSCAASGLVAALAACLTGTDVGKIRRLPDTDGLERREVVLQKGHSVDFGMEIVQLVRMTGAIPVEVGSVNRTRPDQMASALGPRTAAVLHVVSHHAQQESMLDLRAVAHLAQARGIPVVVDAAAEVDLRAHLAAGATLVVYSGQKAVGAPTSGFVAGKASLVEACRLQELGICRPMKVGKEAIAGLLQALEEYVAAGEAALPQLLERRARHLAGALSETLAGAGLPHARVDIVSDETRPIPRVRLTIEPGHSPVDARALVRQLEAGNPSIRTRNHHVDSGIVLFDVRTLEDEQIDTVVQRVVDALSGKEPS</sequence>
<dbReference type="Gene3D" id="3.40.640.10">
    <property type="entry name" value="Type I PLP-dependent aspartate aminotransferase-like (Major domain)"/>
    <property type="match status" value="1"/>
</dbReference>
<name>A0ABZ1C1J1_9FIRM</name>
<accession>A0ABZ1C1J1</accession>
<evidence type="ECO:0000256" key="2">
    <source>
        <dbReference type="ARBA" id="ARBA00022898"/>
    </source>
</evidence>
<dbReference type="SUPFAM" id="SSF53383">
    <property type="entry name" value="PLP-dependent transferases"/>
    <property type="match status" value="1"/>
</dbReference>
<dbReference type="InterPro" id="IPR018319">
    <property type="entry name" value="SelA-like"/>
</dbReference>
<gene>
    <name evidence="4" type="ORF">U7230_00605</name>
</gene>
<keyword evidence="2" id="KW-0663">Pyridoxal phosphate</keyword>
<dbReference type="PANTHER" id="PTHR32328:SF0">
    <property type="entry name" value="L-SERYL-TRNA(SEC) SELENIUM TRANSFERASE"/>
    <property type="match status" value="1"/>
</dbReference>
<dbReference type="Pfam" id="PF03841">
    <property type="entry name" value="SelA"/>
    <property type="match status" value="1"/>
</dbReference>
<keyword evidence="5" id="KW-1185">Reference proteome</keyword>
<evidence type="ECO:0000256" key="3">
    <source>
        <dbReference type="ARBA" id="ARBA00044507"/>
    </source>
</evidence>
<evidence type="ECO:0008006" key="6">
    <source>
        <dbReference type="Google" id="ProtNLM"/>
    </source>
</evidence>
<evidence type="ECO:0000313" key="5">
    <source>
        <dbReference type="Proteomes" id="UP001332192"/>
    </source>
</evidence>
<reference evidence="4 5" key="1">
    <citation type="journal article" date="2024" name="Front. Microbiol.">
        <title>Novel thermophilic genera Geochorda gen. nov. and Carboxydochorda gen. nov. from the deep terrestrial subsurface reveal the ecophysiological diversity in the class Limnochordia.</title>
        <authorList>
            <person name="Karnachuk O.V."/>
            <person name="Lukina A.P."/>
            <person name="Avakyan M.R."/>
            <person name="Kadnikov V.V."/>
            <person name="Begmatov S."/>
            <person name="Beletsky A.V."/>
            <person name="Vlasova K.G."/>
            <person name="Novikov A.A."/>
            <person name="Shcherbakova V.A."/>
            <person name="Mardanov A.V."/>
            <person name="Ravin N.V."/>
        </authorList>
    </citation>
    <scope>NUCLEOTIDE SEQUENCE [LARGE SCALE GENOMIC DNA]</scope>
    <source>
        <strain evidence="4 5">L945</strain>
    </source>
</reference>
<dbReference type="PANTHER" id="PTHR32328">
    <property type="entry name" value="L-SERYL-TRNA(SEC) SELENIUM TRANSFERASE"/>
    <property type="match status" value="1"/>
</dbReference>
<dbReference type="RefSeq" id="WP_324718148.1">
    <property type="nucleotide sequence ID" value="NZ_CP141615.1"/>
</dbReference>
<proteinExistence type="inferred from homology"/>